<reference evidence="2 3" key="1">
    <citation type="journal article" date="2014" name="Genome Biol. Evol.">
        <title>The secreted proteins of Achlya hypogyna and Thraustotheca clavata identify the ancestral oomycete secretome and reveal gene acquisitions by horizontal gene transfer.</title>
        <authorList>
            <person name="Misner I."/>
            <person name="Blouin N."/>
            <person name="Leonard G."/>
            <person name="Richards T.A."/>
            <person name="Lane C.E."/>
        </authorList>
    </citation>
    <scope>NUCLEOTIDE SEQUENCE [LARGE SCALE GENOMIC DNA]</scope>
    <source>
        <strain evidence="2 3">ATCC 34112</strain>
    </source>
</reference>
<comment type="caution">
    <text evidence="2">The sequence shown here is derived from an EMBL/GenBank/DDBJ whole genome shotgun (WGS) entry which is preliminary data.</text>
</comment>
<feature type="region of interest" description="Disordered" evidence="1">
    <location>
        <begin position="204"/>
        <end position="227"/>
    </location>
</feature>
<dbReference type="EMBL" id="JNBS01005005">
    <property type="protein sequence ID" value="OQR81392.1"/>
    <property type="molecule type" value="Genomic_DNA"/>
</dbReference>
<organism evidence="2 3">
    <name type="scientific">Thraustotheca clavata</name>
    <dbReference type="NCBI Taxonomy" id="74557"/>
    <lineage>
        <taxon>Eukaryota</taxon>
        <taxon>Sar</taxon>
        <taxon>Stramenopiles</taxon>
        <taxon>Oomycota</taxon>
        <taxon>Saprolegniomycetes</taxon>
        <taxon>Saprolegniales</taxon>
        <taxon>Achlyaceae</taxon>
        <taxon>Thraustotheca</taxon>
    </lineage>
</organism>
<evidence type="ECO:0000313" key="2">
    <source>
        <dbReference type="EMBL" id="OQR81392.1"/>
    </source>
</evidence>
<sequence length="588" mass="65315">MPHILLVERRHQLWFCPYTPDLHDDIDYYGAALLLVDEFPKMINHVRFTKNYQLCSFLTIAGTLVNSPVECDEDDWRFVPVASSAQTRELHVQRVVPPASTKTCVSVPNVSGSIEFSTPLQHSGSSIVTTNTDVSPPLIVSCAPSLQFGTFLVTTATDTPLQTSVVSSGLPLVGNATIESASEFCNAIQNPTLRTEDNSVTIKQPEISTSPPTLPISQPQPQSDTLPSGITMSATMVLSGSVLPKLLVVVCLETIAPIHATASIERTCTRVNMDDDLTCTSGSVHIGSTSRAGVRYILDTKLWVVFSEHELAPTLSDVVPFSRGSTLSITNIPVTKRQNRKRKMLLIAELLYLIGTDIGSLSYIQLADVNSGSDFWWATFNSTGTLTFIVNWFDKYRALTSQLPNAQLDSLMFADAADYSKDNTVVTYSALYASMIQFDVANDIAIAIRGLRQSLLLWIATHTLQRQQRCQKYQTNGVVYLEAPLRNVDWTEFESCWGTSFDIAIAKDFQGSSWLSSVKSNSKSVAEEFTHWLKYNITKYTVEWQNYKTIGLVDTFSIENVFGFTYPINLQTTNESFRFDQESSMKLN</sequence>
<keyword evidence="3" id="KW-1185">Reference proteome</keyword>
<proteinExistence type="predicted"/>
<evidence type="ECO:0000256" key="1">
    <source>
        <dbReference type="SAM" id="MobiDB-lite"/>
    </source>
</evidence>
<gene>
    <name evidence="2" type="ORF">THRCLA_23384</name>
</gene>
<dbReference type="AlphaFoldDB" id="A0A1V9Y6N5"/>
<dbReference type="Proteomes" id="UP000243217">
    <property type="component" value="Unassembled WGS sequence"/>
</dbReference>
<accession>A0A1V9Y6N5</accession>
<evidence type="ECO:0000313" key="3">
    <source>
        <dbReference type="Proteomes" id="UP000243217"/>
    </source>
</evidence>
<name>A0A1V9Y6N5_9STRA</name>
<protein>
    <submittedName>
        <fullName evidence="2">Uncharacterized protein</fullName>
    </submittedName>
</protein>